<comment type="caution">
    <text evidence="3">The sequence shown here is derived from an EMBL/GenBank/DDBJ whole genome shotgun (WGS) entry which is preliminary data.</text>
</comment>
<evidence type="ECO:0000256" key="1">
    <source>
        <dbReference type="SAM" id="Coils"/>
    </source>
</evidence>
<reference evidence="3 4" key="1">
    <citation type="submission" date="2020-10" db="EMBL/GenBank/DDBJ databases">
        <title>Bacillus sp. HD4P25, an endophyte from a halophyte.</title>
        <authorList>
            <person name="Sun J.-Q."/>
        </authorList>
    </citation>
    <scope>NUCLEOTIDE SEQUENCE [LARGE SCALE GENOMIC DNA]</scope>
    <source>
        <strain evidence="3 4">YIM 93174</strain>
    </source>
</reference>
<evidence type="ECO:0000256" key="2">
    <source>
        <dbReference type="SAM" id="SignalP"/>
    </source>
</evidence>
<feature type="coiled-coil region" evidence="1">
    <location>
        <begin position="132"/>
        <end position="159"/>
    </location>
</feature>
<keyword evidence="1" id="KW-0175">Coiled coil</keyword>
<gene>
    <name evidence="3" type="ORF">IMZ08_18160</name>
</gene>
<organism evidence="3 4">
    <name type="scientific">Litchfieldia luteola</name>
    <dbReference type="NCBI Taxonomy" id="682179"/>
    <lineage>
        <taxon>Bacteria</taxon>
        <taxon>Bacillati</taxon>
        <taxon>Bacillota</taxon>
        <taxon>Bacilli</taxon>
        <taxon>Bacillales</taxon>
        <taxon>Bacillaceae</taxon>
        <taxon>Litchfieldia</taxon>
    </lineage>
</organism>
<evidence type="ECO:0000313" key="3">
    <source>
        <dbReference type="EMBL" id="MBE4909964.1"/>
    </source>
</evidence>
<name>A0ABR9QN78_9BACI</name>
<proteinExistence type="predicted"/>
<dbReference type="RefSeq" id="WP_193539095.1">
    <property type="nucleotide sequence ID" value="NZ_JADCLJ010000024.1"/>
</dbReference>
<accession>A0ABR9QN78</accession>
<evidence type="ECO:0008006" key="5">
    <source>
        <dbReference type="Google" id="ProtNLM"/>
    </source>
</evidence>
<dbReference type="Proteomes" id="UP001516662">
    <property type="component" value="Unassembled WGS sequence"/>
</dbReference>
<evidence type="ECO:0000313" key="4">
    <source>
        <dbReference type="Proteomes" id="UP001516662"/>
    </source>
</evidence>
<dbReference type="PROSITE" id="PS51257">
    <property type="entry name" value="PROKAR_LIPOPROTEIN"/>
    <property type="match status" value="1"/>
</dbReference>
<feature type="signal peptide" evidence="2">
    <location>
        <begin position="1"/>
        <end position="21"/>
    </location>
</feature>
<sequence length="169" mass="19524">MKKKISIHFLFLLLLFTTACAGPTELFSGVKVKSELNSYIEEIGQLNEVQNTLLAEYEQGFVEETDNEVALNHLNEEIIPPFETFLQDTRSVQLETEEVKNLHAIYIEAMEIQLEVFTDFKQSLETDNDALFDEANNKVDQVNELLDQHENQFKDLTKEYNINLEFAGE</sequence>
<dbReference type="EMBL" id="JADCLJ010000024">
    <property type="protein sequence ID" value="MBE4909964.1"/>
    <property type="molecule type" value="Genomic_DNA"/>
</dbReference>
<protein>
    <recommendedName>
        <fullName evidence="5">Lipoprotein</fullName>
    </recommendedName>
</protein>
<keyword evidence="4" id="KW-1185">Reference proteome</keyword>
<feature type="chain" id="PRO_5046703668" description="Lipoprotein" evidence="2">
    <location>
        <begin position="22"/>
        <end position="169"/>
    </location>
</feature>
<keyword evidence="2" id="KW-0732">Signal</keyword>